<dbReference type="STRING" id="1914963.AWW67_03680"/>
<keyword evidence="1" id="KW-0175">Coiled coil</keyword>
<gene>
    <name evidence="4" type="ORF">AWW67_03680</name>
</gene>
<feature type="compositionally biased region" description="Low complexity" evidence="2">
    <location>
        <begin position="779"/>
        <end position="794"/>
    </location>
</feature>
<keyword evidence="3" id="KW-0812">Transmembrane</keyword>
<feature type="compositionally biased region" description="Basic and acidic residues" evidence="2">
    <location>
        <begin position="693"/>
        <end position="742"/>
    </location>
</feature>
<dbReference type="RefSeq" id="WP_062300999.1">
    <property type="nucleotide sequence ID" value="NZ_LRPB01000023.1"/>
</dbReference>
<comment type="caution">
    <text evidence="4">The sequence shown here is derived from an EMBL/GenBank/DDBJ whole genome shotgun (WGS) entry which is preliminary data.</text>
</comment>
<protein>
    <recommendedName>
        <fullName evidence="6">ATPase</fullName>
    </recommendedName>
</protein>
<dbReference type="SUPFAM" id="SSF58104">
    <property type="entry name" value="Methyl-accepting chemotaxis protein (MCP) signaling domain"/>
    <property type="match status" value="1"/>
</dbReference>
<feature type="transmembrane region" description="Helical" evidence="3">
    <location>
        <begin position="23"/>
        <end position="44"/>
    </location>
</feature>
<feature type="coiled-coil region" evidence="1">
    <location>
        <begin position="985"/>
        <end position="1042"/>
    </location>
</feature>
<accession>A0A150XZV1</accession>
<organism evidence="4 5">
    <name type="scientific">Roseivirga seohaensis</name>
    <dbReference type="NCBI Taxonomy" id="1914963"/>
    <lineage>
        <taxon>Bacteria</taxon>
        <taxon>Pseudomonadati</taxon>
        <taxon>Bacteroidota</taxon>
        <taxon>Cytophagia</taxon>
        <taxon>Cytophagales</taxon>
        <taxon>Roseivirgaceae</taxon>
        <taxon>Roseivirga</taxon>
    </lineage>
</organism>
<name>A0A150XZV1_9BACT</name>
<keyword evidence="3" id="KW-0472">Membrane</keyword>
<dbReference type="EMBL" id="LRPB01000023">
    <property type="protein sequence ID" value="KYG84221.1"/>
    <property type="molecule type" value="Genomic_DNA"/>
</dbReference>
<feature type="compositionally biased region" description="Basic and acidic residues" evidence="2">
    <location>
        <begin position="753"/>
        <end position="778"/>
    </location>
</feature>
<reference evidence="4 5" key="1">
    <citation type="submission" date="2016-01" db="EMBL/GenBank/DDBJ databases">
        <title>Genome sequencing of Roseivirga seohaensis SW-152.</title>
        <authorList>
            <person name="Selvaratnam C."/>
            <person name="Thevarajoo S."/>
            <person name="Goh K.M."/>
            <person name="Ee R."/>
            <person name="Chan K.-G."/>
            <person name="Chong C.S."/>
        </authorList>
    </citation>
    <scope>NUCLEOTIDE SEQUENCE [LARGE SCALE GENOMIC DNA]</scope>
    <source>
        <strain evidence="4 5">SW-152</strain>
    </source>
</reference>
<proteinExistence type="predicted"/>
<feature type="transmembrane region" description="Helical" evidence="3">
    <location>
        <begin position="153"/>
        <end position="175"/>
    </location>
</feature>
<evidence type="ECO:0000256" key="2">
    <source>
        <dbReference type="SAM" id="MobiDB-lite"/>
    </source>
</evidence>
<evidence type="ECO:0008006" key="6">
    <source>
        <dbReference type="Google" id="ProtNLM"/>
    </source>
</evidence>
<sequence length="1128" mass="131083">MSSNQLLKQQLQAYKKKFYTNRLIKGSILFLAFFLSLFIIANAFEFSARLSGGGRAILFFSFVFGSLLAFFWFVGKNLYHLRNAQKHLSNEEASKQIGAHFPEISDKLLNIIQLEKLNRAQNELLLASIEQKSKEVGKISFVNAIDYKGNRKYLRYVIGPGAIIVILLLFIPQFLTESSTRIINYNTEFLPEAPFSFSIKNTDFKAFKGENFTLEVNTEGRSIPQNLYVWTNNRKVKANKTGPESFQYTFTRIQADTKFSLEAESITSSEYKIEVVSRPSLSLFNLELEFPKYLKREKEQLENSGNVSVPEGTIVKWKFDTDNTDEVKLNFPELDIYEKAKKSSNGTFSYEQKISKSSRYSIQLKNEYSLNRDSLVFAVEAVKDRYPEITLDQYQDTVLFKSLVLGGNITDDHGFSRLSIFYQYQDDQNFEELPLELNKALNSQSYYKVFNLDSAKITAGAEIKYYVQVSDNDGVNGSKSVKTSTYSFKIPSKEEIEEEIDRTAEKVQKDIDKTLKEAKELNEKLSEVDERLKTKKELDWQDEKLMQDILKQKDQLAEKLEELKKENQLNNMKKEQFSPQNDKIQEKMNQLQELMNDILDDETKKLYDELRELLEEQGDISEFRDKIEEMKNKGGDLEKEIERTLELFKKLQFDMKLEQNIKELEQAIKDQEQLIEETQNEKSSSDSLSQKQAQEKKDLEKLQEQMEKLNELNEERKTPDDLPSDLKEQFEEIKEEQEKAQEELQQESEQENSQEKSKEEQEKGQEEQNEKSEEEQQKGKPSQQRQNATKAQQKAAEKMKEMKKNLESLQGGMEMEQQQENLEFLKELVDNLVTLSFNQEDLMNSFREIRESDPRFVDLTQKQLKLKDDSKIVQDSLISLSQRVFQISSFVMREVSEMNRQMDGALDELKEKRINQATGKQQFTMTSINNLALLLDDIVQQMQNQMASSSNKGNKKNKPMPGGLSELQKQLSEQISELKKSGKSGRQLSEELAKLAAEQQRLRNALENFETGVDGDNLGEKIDKLINQMEKNEEDLINKNLTEETVERQQEILTRLLEAENAMNERGEDEERKGETATDYDISVPESLNEYLKAKEKEIELLKTIPAVLNPYYKQETNKYFKKIKQKN</sequence>
<dbReference type="Proteomes" id="UP000075663">
    <property type="component" value="Unassembled WGS sequence"/>
</dbReference>
<feature type="region of interest" description="Disordered" evidence="2">
    <location>
        <begin position="675"/>
        <end position="801"/>
    </location>
</feature>
<feature type="region of interest" description="Disordered" evidence="2">
    <location>
        <begin position="944"/>
        <end position="964"/>
    </location>
</feature>
<feature type="transmembrane region" description="Helical" evidence="3">
    <location>
        <begin position="56"/>
        <end position="75"/>
    </location>
</feature>
<evidence type="ECO:0000313" key="4">
    <source>
        <dbReference type="EMBL" id="KYG84221.1"/>
    </source>
</evidence>
<keyword evidence="3" id="KW-1133">Transmembrane helix</keyword>
<dbReference type="AlphaFoldDB" id="A0A150XZV1"/>
<evidence type="ECO:0000256" key="1">
    <source>
        <dbReference type="SAM" id="Coils"/>
    </source>
</evidence>
<evidence type="ECO:0000313" key="5">
    <source>
        <dbReference type="Proteomes" id="UP000075663"/>
    </source>
</evidence>
<evidence type="ECO:0000256" key="3">
    <source>
        <dbReference type="SAM" id="Phobius"/>
    </source>
</evidence>